<dbReference type="Proteomes" id="UP000324222">
    <property type="component" value="Unassembled WGS sequence"/>
</dbReference>
<dbReference type="EMBL" id="VSRR010014893">
    <property type="protein sequence ID" value="MPC57567.1"/>
    <property type="molecule type" value="Genomic_DNA"/>
</dbReference>
<keyword evidence="2" id="KW-1185">Reference proteome</keyword>
<organism evidence="1 2">
    <name type="scientific">Portunus trituberculatus</name>
    <name type="common">Swimming crab</name>
    <name type="synonym">Neptunus trituberculatus</name>
    <dbReference type="NCBI Taxonomy" id="210409"/>
    <lineage>
        <taxon>Eukaryota</taxon>
        <taxon>Metazoa</taxon>
        <taxon>Ecdysozoa</taxon>
        <taxon>Arthropoda</taxon>
        <taxon>Crustacea</taxon>
        <taxon>Multicrustacea</taxon>
        <taxon>Malacostraca</taxon>
        <taxon>Eumalacostraca</taxon>
        <taxon>Eucarida</taxon>
        <taxon>Decapoda</taxon>
        <taxon>Pleocyemata</taxon>
        <taxon>Brachyura</taxon>
        <taxon>Eubrachyura</taxon>
        <taxon>Portunoidea</taxon>
        <taxon>Portunidae</taxon>
        <taxon>Portuninae</taxon>
        <taxon>Portunus</taxon>
    </lineage>
</organism>
<sequence>MVYITILFNETDAYQHLSRLTPRAYSLLQDTMRIPHPVAYTSPATNSGWQPATQGAKIRIANKLCRQ</sequence>
<name>A0A5B7GJV3_PORTR</name>
<accession>A0A5B7GJV3</accession>
<gene>
    <name evidence="1" type="ORF">E2C01_051550</name>
</gene>
<comment type="caution">
    <text evidence="1">The sequence shown here is derived from an EMBL/GenBank/DDBJ whole genome shotgun (WGS) entry which is preliminary data.</text>
</comment>
<reference evidence="1 2" key="1">
    <citation type="submission" date="2019-05" db="EMBL/GenBank/DDBJ databases">
        <title>Another draft genome of Portunus trituberculatus and its Hox gene families provides insights of decapod evolution.</title>
        <authorList>
            <person name="Jeong J.-H."/>
            <person name="Song I."/>
            <person name="Kim S."/>
            <person name="Choi T."/>
            <person name="Kim D."/>
            <person name="Ryu S."/>
            <person name="Kim W."/>
        </authorList>
    </citation>
    <scope>NUCLEOTIDE SEQUENCE [LARGE SCALE GENOMIC DNA]</scope>
    <source>
        <tissue evidence="1">Muscle</tissue>
    </source>
</reference>
<protein>
    <submittedName>
        <fullName evidence="1">Uncharacterized protein</fullName>
    </submittedName>
</protein>
<proteinExistence type="predicted"/>
<evidence type="ECO:0000313" key="1">
    <source>
        <dbReference type="EMBL" id="MPC57567.1"/>
    </source>
</evidence>
<dbReference type="AlphaFoldDB" id="A0A5B7GJV3"/>
<evidence type="ECO:0000313" key="2">
    <source>
        <dbReference type="Proteomes" id="UP000324222"/>
    </source>
</evidence>